<dbReference type="InterPro" id="IPR011013">
    <property type="entry name" value="Gal_mutarotase_sf_dom"/>
</dbReference>
<gene>
    <name evidence="18" type="ORF">EWM57_13520</name>
</gene>
<dbReference type="Pfam" id="PF01263">
    <property type="entry name" value="Aldose_epim"/>
    <property type="match status" value="1"/>
</dbReference>
<dbReference type="OrthoDB" id="9779408at2"/>
<protein>
    <recommendedName>
        <fullName evidence="8 14">Aldose 1-epimerase</fullName>
        <ecNumber evidence="7 14">5.1.3.3</ecNumber>
    </recommendedName>
</protein>
<feature type="active site" description="Proton acceptor" evidence="15">
    <location>
        <position position="316"/>
    </location>
</feature>
<dbReference type="FunFam" id="2.70.98.10:FF:000003">
    <property type="entry name" value="Aldose 1-epimerase"/>
    <property type="match status" value="1"/>
</dbReference>
<dbReference type="InterPro" id="IPR008183">
    <property type="entry name" value="Aldose_1/G6P_1-epimerase"/>
</dbReference>
<dbReference type="GO" id="GO:0006006">
    <property type="term" value="P:glucose metabolic process"/>
    <property type="evidence" value="ECO:0007669"/>
    <property type="project" value="TreeGrafter"/>
</dbReference>
<evidence type="ECO:0000256" key="17">
    <source>
        <dbReference type="PIRSR" id="PIRSR005096-3"/>
    </source>
</evidence>
<dbReference type="Gene3D" id="2.70.98.10">
    <property type="match status" value="1"/>
</dbReference>
<dbReference type="GO" id="GO:0005737">
    <property type="term" value="C:cytoplasm"/>
    <property type="evidence" value="ECO:0007669"/>
    <property type="project" value="UniProtKB-SubCell"/>
</dbReference>
<evidence type="ECO:0000256" key="9">
    <source>
        <dbReference type="ARBA" id="ARBA00022490"/>
    </source>
</evidence>
<evidence type="ECO:0000256" key="5">
    <source>
        <dbReference type="ARBA" id="ARBA00006206"/>
    </source>
</evidence>
<evidence type="ECO:0000256" key="11">
    <source>
        <dbReference type="ARBA" id="ARBA00022837"/>
    </source>
</evidence>
<dbReference type="NCBIfam" id="NF008277">
    <property type="entry name" value="PRK11055.1"/>
    <property type="match status" value="1"/>
</dbReference>
<dbReference type="InterPro" id="IPR014718">
    <property type="entry name" value="GH-type_carb-bd"/>
</dbReference>
<keyword evidence="19" id="KW-1185">Reference proteome</keyword>
<dbReference type="PANTHER" id="PTHR10091">
    <property type="entry name" value="ALDOSE-1-EPIMERASE"/>
    <property type="match status" value="1"/>
</dbReference>
<evidence type="ECO:0000256" key="7">
    <source>
        <dbReference type="ARBA" id="ARBA00013185"/>
    </source>
</evidence>
<sequence>MPVSTSAFGLTTDGAAAQLYTLTNAHGLTATISTYGGTLTSLLVPDQAGRLGDVVLGFDDVRGYQSPEFLQSGPYFGALIGRYGNRIARGRFTLDGQEYTLARNNAPNHLHGGRRGFDKVLWTAQAGESADGPTLTLRYLSADGEEGYPGNLSVTVVYTLTSANALRLAYEATTDQATPLNLTNHTYFNLNLGGSADILGHELELRADRYTVVDETLIPTGELRAVAGTPFDFTAPHRIGTRIGEVAGGGYDHNWVLKPAGAGEAVIRVVEPVSGRTLEVVTDQPGVQFYTGNFLDGTLTGKHGVRYGRHAGFCLETQHFPDSPNHPGFPSTILRPGSVFRSQTEYRFGVQA</sequence>
<dbReference type="PROSITE" id="PS00545">
    <property type="entry name" value="ALDOSE_1_EPIMERASE"/>
    <property type="match status" value="1"/>
</dbReference>
<comment type="pathway">
    <text evidence="4 14">Carbohydrate metabolism; hexose metabolism.</text>
</comment>
<comment type="caution">
    <text evidence="18">The sequence shown here is derived from an EMBL/GenBank/DDBJ whole genome shotgun (WGS) entry which is preliminary data.</text>
</comment>
<comment type="similarity">
    <text evidence="5 14">Belongs to the aldose epimerase family.</text>
</comment>
<proteinExistence type="inferred from homology"/>
<dbReference type="UniPathway" id="UPA00242"/>
<feature type="binding site" evidence="16">
    <location>
        <position position="252"/>
    </location>
    <ligand>
        <name>beta-D-galactose</name>
        <dbReference type="ChEBI" id="CHEBI:27667"/>
    </ligand>
</feature>
<dbReference type="CDD" id="cd09019">
    <property type="entry name" value="galactose_mutarotase_like"/>
    <property type="match status" value="1"/>
</dbReference>
<evidence type="ECO:0000256" key="3">
    <source>
        <dbReference type="ARBA" id="ARBA00004496"/>
    </source>
</evidence>
<evidence type="ECO:0000256" key="16">
    <source>
        <dbReference type="PIRSR" id="PIRSR005096-2"/>
    </source>
</evidence>
<reference evidence="18 19" key="1">
    <citation type="submission" date="2019-02" db="EMBL/GenBank/DDBJ databases">
        <title>Bacterial novel species isolated from soil.</title>
        <authorList>
            <person name="Jung H.-Y."/>
        </authorList>
    </citation>
    <scope>NUCLEOTIDE SEQUENCE [LARGE SCALE GENOMIC DNA]</scope>
    <source>
        <strain evidence="18 19">1-3-3-3</strain>
    </source>
</reference>
<comment type="subunit">
    <text evidence="6">Monomer.</text>
</comment>
<comment type="catalytic activity">
    <reaction evidence="1 14">
        <text>alpha-D-glucose = beta-D-glucose</text>
        <dbReference type="Rhea" id="RHEA:10264"/>
        <dbReference type="ChEBI" id="CHEBI:15903"/>
        <dbReference type="ChEBI" id="CHEBI:17925"/>
        <dbReference type="EC" id="5.1.3.3"/>
    </reaction>
</comment>
<dbReference type="EMBL" id="SEWE01000028">
    <property type="protein sequence ID" value="RYU78535.1"/>
    <property type="molecule type" value="Genomic_DNA"/>
</dbReference>
<evidence type="ECO:0000256" key="6">
    <source>
        <dbReference type="ARBA" id="ARBA00011245"/>
    </source>
</evidence>
<feature type="active site" description="Proton donor" evidence="15">
    <location>
        <position position="185"/>
    </location>
</feature>
<name>A0A4Q5LBR2_9BACT</name>
<evidence type="ECO:0000256" key="2">
    <source>
        <dbReference type="ARBA" id="ARBA00001913"/>
    </source>
</evidence>
<feature type="binding site" evidence="17">
    <location>
        <begin position="185"/>
        <end position="187"/>
    </location>
    <ligand>
        <name>beta-D-galactose</name>
        <dbReference type="ChEBI" id="CHEBI:27667"/>
    </ligand>
</feature>
<evidence type="ECO:0000256" key="4">
    <source>
        <dbReference type="ARBA" id="ARBA00005028"/>
    </source>
</evidence>
<feature type="binding site" evidence="17">
    <location>
        <begin position="85"/>
        <end position="86"/>
    </location>
    <ligand>
        <name>beta-D-galactose</name>
        <dbReference type="ChEBI" id="CHEBI:27667"/>
    </ligand>
</feature>
<comment type="subcellular location">
    <subcellularLocation>
        <location evidence="3">Cytoplasm</location>
    </subcellularLocation>
</comment>
<keyword evidence="11" id="KW-0106">Calcium</keyword>
<evidence type="ECO:0000313" key="19">
    <source>
        <dbReference type="Proteomes" id="UP000294155"/>
    </source>
</evidence>
<evidence type="ECO:0000256" key="13">
    <source>
        <dbReference type="ARBA" id="ARBA00023277"/>
    </source>
</evidence>
<dbReference type="RefSeq" id="WP_129921683.1">
    <property type="nucleotide sequence ID" value="NZ_SEWE01000028.1"/>
</dbReference>
<comment type="cofactor">
    <cofactor evidence="2">
        <name>Ca(2+)</name>
        <dbReference type="ChEBI" id="CHEBI:29108"/>
    </cofactor>
</comment>
<organism evidence="18 19">
    <name type="scientific">Hymenobacter persicinus</name>
    <dbReference type="NCBI Taxonomy" id="2025506"/>
    <lineage>
        <taxon>Bacteria</taxon>
        <taxon>Pseudomonadati</taxon>
        <taxon>Bacteroidota</taxon>
        <taxon>Cytophagia</taxon>
        <taxon>Cytophagales</taxon>
        <taxon>Hymenobacteraceae</taxon>
        <taxon>Hymenobacter</taxon>
    </lineage>
</organism>
<dbReference type="GO" id="GO:0030246">
    <property type="term" value="F:carbohydrate binding"/>
    <property type="evidence" value="ECO:0007669"/>
    <property type="project" value="InterPro"/>
</dbReference>
<dbReference type="PANTHER" id="PTHR10091:SF0">
    <property type="entry name" value="GALACTOSE MUTAROTASE"/>
    <property type="match status" value="1"/>
</dbReference>
<dbReference type="InterPro" id="IPR015443">
    <property type="entry name" value="Aldose_1-epimerase"/>
</dbReference>
<evidence type="ECO:0000256" key="15">
    <source>
        <dbReference type="PIRSR" id="PIRSR005096-1"/>
    </source>
</evidence>
<evidence type="ECO:0000256" key="12">
    <source>
        <dbReference type="ARBA" id="ARBA00023235"/>
    </source>
</evidence>
<keyword evidence="13 14" id="KW-0119">Carbohydrate metabolism</keyword>
<dbReference type="Proteomes" id="UP000294155">
    <property type="component" value="Unassembled WGS sequence"/>
</dbReference>
<dbReference type="SUPFAM" id="SSF74650">
    <property type="entry name" value="Galactose mutarotase-like"/>
    <property type="match status" value="1"/>
</dbReference>
<dbReference type="InterPro" id="IPR047215">
    <property type="entry name" value="Galactose_mutarotase-like"/>
</dbReference>
<dbReference type="GO" id="GO:0033499">
    <property type="term" value="P:galactose catabolic process via UDP-galactose, Leloir pathway"/>
    <property type="evidence" value="ECO:0007669"/>
    <property type="project" value="TreeGrafter"/>
</dbReference>
<evidence type="ECO:0000313" key="18">
    <source>
        <dbReference type="EMBL" id="RYU78535.1"/>
    </source>
</evidence>
<dbReference type="EC" id="5.1.3.3" evidence="7 14"/>
<accession>A0A4Q5LBR2</accession>
<dbReference type="PIRSF" id="PIRSF005096">
    <property type="entry name" value="GALM"/>
    <property type="match status" value="1"/>
</dbReference>
<dbReference type="AlphaFoldDB" id="A0A4Q5LBR2"/>
<evidence type="ECO:0000256" key="10">
    <source>
        <dbReference type="ARBA" id="ARBA00022553"/>
    </source>
</evidence>
<keyword evidence="10" id="KW-0597">Phosphoprotein</keyword>
<evidence type="ECO:0000256" key="8">
    <source>
        <dbReference type="ARBA" id="ARBA00014165"/>
    </source>
</evidence>
<evidence type="ECO:0000256" key="1">
    <source>
        <dbReference type="ARBA" id="ARBA00001614"/>
    </source>
</evidence>
<dbReference type="GO" id="GO:0004034">
    <property type="term" value="F:aldose 1-epimerase activity"/>
    <property type="evidence" value="ECO:0007669"/>
    <property type="project" value="UniProtKB-EC"/>
</dbReference>
<keyword evidence="9" id="KW-0963">Cytoplasm</keyword>
<dbReference type="InterPro" id="IPR018052">
    <property type="entry name" value="Ald1_epimerase_CS"/>
</dbReference>
<keyword evidence="12 14" id="KW-0413">Isomerase</keyword>
<evidence type="ECO:0000256" key="14">
    <source>
        <dbReference type="PIRNR" id="PIRNR005096"/>
    </source>
</evidence>